<keyword evidence="3 4" id="KW-0456">Lyase</keyword>
<accession>A0AAX4HJG0</accession>
<dbReference type="InterPro" id="IPR036428">
    <property type="entry name" value="PCD_sf"/>
</dbReference>
<evidence type="ECO:0000256" key="2">
    <source>
        <dbReference type="ARBA" id="ARBA00006472"/>
    </source>
</evidence>
<dbReference type="SUPFAM" id="SSF55248">
    <property type="entry name" value="PCD-like"/>
    <property type="match status" value="1"/>
</dbReference>
<dbReference type="KEGG" id="psti:SOO65_11610"/>
<proteinExistence type="inferred from homology"/>
<evidence type="ECO:0000256" key="1">
    <source>
        <dbReference type="ARBA" id="ARBA00001554"/>
    </source>
</evidence>
<evidence type="ECO:0000256" key="4">
    <source>
        <dbReference type="HAMAP-Rule" id="MF_00434"/>
    </source>
</evidence>
<evidence type="ECO:0000313" key="6">
    <source>
        <dbReference type="Proteomes" id="UP001324634"/>
    </source>
</evidence>
<dbReference type="EC" id="4.2.1.96" evidence="4"/>
<dbReference type="CDD" id="cd00913">
    <property type="entry name" value="PCD_DCoH_subfamily_a"/>
    <property type="match status" value="1"/>
</dbReference>
<evidence type="ECO:0000313" key="5">
    <source>
        <dbReference type="EMBL" id="WPU63332.1"/>
    </source>
</evidence>
<organism evidence="5 6">
    <name type="scientific">Peredibacter starrii</name>
    <dbReference type="NCBI Taxonomy" id="28202"/>
    <lineage>
        <taxon>Bacteria</taxon>
        <taxon>Pseudomonadati</taxon>
        <taxon>Bdellovibrionota</taxon>
        <taxon>Bacteriovoracia</taxon>
        <taxon>Bacteriovoracales</taxon>
        <taxon>Bacteriovoracaceae</taxon>
        <taxon>Peredibacter</taxon>
    </lineage>
</organism>
<keyword evidence="6" id="KW-1185">Reference proteome</keyword>
<comment type="catalytic activity">
    <reaction evidence="1 4">
        <text>(4aS,6R)-4a-hydroxy-L-erythro-5,6,7,8-tetrahydrobiopterin = (6R)-L-erythro-6,7-dihydrobiopterin + H2O</text>
        <dbReference type="Rhea" id="RHEA:11920"/>
        <dbReference type="ChEBI" id="CHEBI:15377"/>
        <dbReference type="ChEBI" id="CHEBI:15642"/>
        <dbReference type="ChEBI" id="CHEBI:43120"/>
        <dbReference type="EC" id="4.2.1.96"/>
    </reaction>
</comment>
<dbReference type="GO" id="GO:0006729">
    <property type="term" value="P:tetrahydrobiopterin biosynthetic process"/>
    <property type="evidence" value="ECO:0007669"/>
    <property type="project" value="InterPro"/>
</dbReference>
<gene>
    <name evidence="5" type="ORF">SOO65_11610</name>
</gene>
<sequence>MDLKDKKCIPCSTYVPPLSQEEKERLLKSLSPEWKLTENNSRIRRDVKFKNFKRALEFTNEVGRIAEEEKHHPEIHLGWGHCDIELWTHTNNNLVENDFIVAAKIDEAHARLYPASP</sequence>
<dbReference type="Gene3D" id="3.30.1360.20">
    <property type="entry name" value="Transcriptional coactivator/pterin dehydratase"/>
    <property type="match status" value="1"/>
</dbReference>
<dbReference type="AlphaFoldDB" id="A0AAX4HJG0"/>
<name>A0AAX4HJG0_9BACT</name>
<evidence type="ECO:0000256" key="3">
    <source>
        <dbReference type="ARBA" id="ARBA00023239"/>
    </source>
</evidence>
<reference evidence="5 6" key="1">
    <citation type="submission" date="2023-11" db="EMBL/GenBank/DDBJ databases">
        <title>Peredibacter starrii A3.12.</title>
        <authorList>
            <person name="Mitchell R.J."/>
        </authorList>
    </citation>
    <scope>NUCLEOTIDE SEQUENCE [LARGE SCALE GENOMIC DNA]</scope>
    <source>
        <strain evidence="5 6">A3.12</strain>
    </source>
</reference>
<dbReference type="HAMAP" id="MF_00434">
    <property type="entry name" value="Pterin_4_alpha"/>
    <property type="match status" value="1"/>
</dbReference>
<comment type="similarity">
    <text evidence="2 4">Belongs to the pterin-4-alpha-carbinolamine dehydratase family.</text>
</comment>
<dbReference type="PANTHER" id="PTHR12599:SF0">
    <property type="entry name" value="PTERIN-4-ALPHA-CARBINOLAMINE DEHYDRATASE"/>
    <property type="match status" value="1"/>
</dbReference>
<dbReference type="PANTHER" id="PTHR12599">
    <property type="entry name" value="PTERIN-4-ALPHA-CARBINOLAMINE DEHYDRATASE"/>
    <property type="match status" value="1"/>
</dbReference>
<dbReference type="RefSeq" id="WP_321389853.1">
    <property type="nucleotide sequence ID" value="NZ_CP139487.1"/>
</dbReference>
<dbReference type="Proteomes" id="UP001324634">
    <property type="component" value="Chromosome"/>
</dbReference>
<dbReference type="Pfam" id="PF01329">
    <property type="entry name" value="Pterin_4a"/>
    <property type="match status" value="1"/>
</dbReference>
<dbReference type="EMBL" id="CP139487">
    <property type="protein sequence ID" value="WPU63332.1"/>
    <property type="molecule type" value="Genomic_DNA"/>
</dbReference>
<dbReference type="GO" id="GO:0008124">
    <property type="term" value="F:4-alpha-hydroxytetrahydrobiopterin dehydratase activity"/>
    <property type="evidence" value="ECO:0007669"/>
    <property type="project" value="UniProtKB-UniRule"/>
</dbReference>
<dbReference type="InterPro" id="IPR001533">
    <property type="entry name" value="Pterin_deHydtase"/>
</dbReference>
<protein>
    <recommendedName>
        <fullName evidence="4">Putative pterin-4-alpha-carbinolamine dehydratase</fullName>
        <shortName evidence="4">PHS</shortName>
        <ecNumber evidence="4">4.2.1.96</ecNumber>
    </recommendedName>
    <alternativeName>
        <fullName evidence="4">4-alpha-hydroxy-tetrahydropterin dehydratase</fullName>
    </alternativeName>
    <alternativeName>
        <fullName evidence="4">Pterin carbinolamine dehydratase</fullName>
        <shortName evidence="4">PCD</shortName>
    </alternativeName>
</protein>